<dbReference type="Proteomes" id="UP000589351">
    <property type="component" value="Unassembled WGS sequence"/>
</dbReference>
<dbReference type="InterPro" id="IPR018672">
    <property type="entry name" value="DUF2140"/>
</dbReference>
<dbReference type="AlphaFoldDB" id="A0A6V7RJP7"/>
<accession>A0A6V7RJP7</accession>
<feature type="transmembrane region" description="Helical" evidence="1">
    <location>
        <begin position="7"/>
        <end position="30"/>
    </location>
</feature>
<dbReference type="RefSeq" id="WP_185125718.1">
    <property type="nucleotide sequence ID" value="NZ_CAJEWD010000008.1"/>
</dbReference>
<proteinExistence type="predicted"/>
<evidence type="ECO:0000256" key="1">
    <source>
        <dbReference type="SAM" id="Phobius"/>
    </source>
</evidence>
<dbReference type="EMBL" id="CAJEWD010000008">
    <property type="protein sequence ID" value="CAD2077601.1"/>
    <property type="molecule type" value="Genomic_DNA"/>
</dbReference>
<evidence type="ECO:0008006" key="4">
    <source>
        <dbReference type="Google" id="ProtNLM"/>
    </source>
</evidence>
<protein>
    <recommendedName>
        <fullName evidence="4">DUF2140 domain-containing protein</fullName>
    </recommendedName>
</protein>
<keyword evidence="1" id="KW-0472">Membrane</keyword>
<keyword evidence="1" id="KW-1133">Transmembrane helix</keyword>
<name>A0A6V7RJP7_9STAP</name>
<evidence type="ECO:0000313" key="3">
    <source>
        <dbReference type="Proteomes" id="UP000589351"/>
    </source>
</evidence>
<evidence type="ECO:0000313" key="2">
    <source>
        <dbReference type="EMBL" id="CAD2077601.1"/>
    </source>
</evidence>
<comment type="caution">
    <text evidence="2">The sequence shown here is derived from an EMBL/GenBank/DDBJ whole genome shotgun (WGS) entry which is preliminary data.</text>
</comment>
<organism evidence="2 3">
    <name type="scientific">Jeotgalicoccus meleagridis</name>
    <dbReference type="NCBI Taxonomy" id="2759181"/>
    <lineage>
        <taxon>Bacteria</taxon>
        <taxon>Bacillati</taxon>
        <taxon>Bacillota</taxon>
        <taxon>Bacilli</taxon>
        <taxon>Bacillales</taxon>
        <taxon>Staphylococcaceae</taxon>
        <taxon>Jeotgalicoccus</taxon>
    </lineage>
</organism>
<dbReference type="Pfam" id="PF09911">
    <property type="entry name" value="DUF2140"/>
    <property type="match status" value="1"/>
</dbReference>
<keyword evidence="3" id="KW-1185">Reference proteome</keyword>
<reference evidence="2 3" key="1">
    <citation type="submission" date="2020-07" db="EMBL/GenBank/DDBJ databases">
        <authorList>
            <person name="Criscuolo A."/>
        </authorList>
    </citation>
    <scope>NUCLEOTIDE SEQUENCE [LARGE SCALE GENOMIC DNA]</scope>
    <source>
        <strain evidence="2">CIP111649</strain>
    </source>
</reference>
<gene>
    <name evidence="2" type="ORF">JEODO184_01196</name>
</gene>
<keyword evidence="1" id="KW-0812">Transmembrane</keyword>
<sequence length="187" mass="21299">MNFLKNHIWQILFCILLAFNILVILLIISFTNPSYETVNYDDKTSKEEQALPFILPNTTIETLINDNLPYEEFKVSVNEEGVRVNIEQTVLGIKVKSSVQGKPVVDGDNIIIPLSDLNLANLPLSEDTLYTALRTFTDLPEGITMKENEKAIVIESGLFEQYFGIGLQVDKIDYENNAWYFSINNIF</sequence>